<accession>A0A834XB32</accession>
<reference evidence="1" key="1">
    <citation type="submission" date="2020-09" db="EMBL/GenBank/DDBJ databases">
        <title>Genome-Enabled Discovery of Anthraquinone Biosynthesis in Senna tora.</title>
        <authorList>
            <person name="Kang S.-H."/>
            <person name="Pandey R.P."/>
            <person name="Lee C.-M."/>
            <person name="Sim J.-S."/>
            <person name="Jeong J.-T."/>
            <person name="Choi B.-S."/>
            <person name="Jung M."/>
            <person name="Ginzburg D."/>
            <person name="Zhao K."/>
            <person name="Won S.Y."/>
            <person name="Oh T.-J."/>
            <person name="Yu Y."/>
            <person name="Kim N.-H."/>
            <person name="Lee O.R."/>
            <person name="Lee T.-H."/>
            <person name="Bashyal P."/>
            <person name="Kim T.-S."/>
            <person name="Lee W.-H."/>
            <person name="Kawkins C."/>
            <person name="Kim C.-K."/>
            <person name="Kim J.S."/>
            <person name="Ahn B.O."/>
            <person name="Rhee S.Y."/>
            <person name="Sohng J.K."/>
        </authorList>
    </citation>
    <scope>NUCLEOTIDE SEQUENCE</scope>
    <source>
        <tissue evidence="1">Leaf</tissue>
    </source>
</reference>
<name>A0A834XB32_9FABA</name>
<evidence type="ECO:0000313" key="2">
    <source>
        <dbReference type="Proteomes" id="UP000634136"/>
    </source>
</evidence>
<dbReference type="AlphaFoldDB" id="A0A834XB32"/>
<keyword evidence="2" id="KW-1185">Reference proteome</keyword>
<comment type="caution">
    <text evidence="1">The sequence shown here is derived from an EMBL/GenBank/DDBJ whole genome shotgun (WGS) entry which is preliminary data.</text>
</comment>
<gene>
    <name evidence="1" type="ORF">G2W53_003645</name>
</gene>
<proteinExistence type="predicted"/>
<organism evidence="1 2">
    <name type="scientific">Senna tora</name>
    <dbReference type="NCBI Taxonomy" id="362788"/>
    <lineage>
        <taxon>Eukaryota</taxon>
        <taxon>Viridiplantae</taxon>
        <taxon>Streptophyta</taxon>
        <taxon>Embryophyta</taxon>
        <taxon>Tracheophyta</taxon>
        <taxon>Spermatophyta</taxon>
        <taxon>Magnoliopsida</taxon>
        <taxon>eudicotyledons</taxon>
        <taxon>Gunneridae</taxon>
        <taxon>Pentapetalae</taxon>
        <taxon>rosids</taxon>
        <taxon>fabids</taxon>
        <taxon>Fabales</taxon>
        <taxon>Fabaceae</taxon>
        <taxon>Caesalpinioideae</taxon>
        <taxon>Cassia clade</taxon>
        <taxon>Senna</taxon>
    </lineage>
</organism>
<evidence type="ECO:0000313" key="1">
    <source>
        <dbReference type="EMBL" id="KAF7841347.1"/>
    </source>
</evidence>
<dbReference type="EMBL" id="JAAIUW010000002">
    <property type="protein sequence ID" value="KAF7841347.1"/>
    <property type="molecule type" value="Genomic_DNA"/>
</dbReference>
<dbReference type="Proteomes" id="UP000634136">
    <property type="component" value="Unassembled WGS sequence"/>
</dbReference>
<protein>
    <submittedName>
        <fullName evidence="1">Uncharacterized protein</fullName>
    </submittedName>
</protein>
<sequence>MSFVELKQLIHHTLKLPPNQEVSEIIYRMPYGRNPVKFLSPEVSDDEGMDGMLDCHMKCLEFFPIPMIEICANTSVAAQQFEATDYIPHIEFNRRGDQECGTSQAFEGDDINEDGLEMAHEMLNMSTTELNDELLDDEEFDTLTGNDIEDPPNGVEYEDKDFDDNSDIDADGMAHEGRQAIEPIRYFVPNEAQSQCNVPPTHTMMIGVLVGCNEVRWDHGAQELASCSFPEEAVQGTNDTKRVASSGGQASSMFDPLPRTTVPDSCIVPKHQHGRPPSPATMGPDGGKCSSSEATIFLALHSRKAHWEWVVGGQIAEAPDWADALNDVEVDQWHLSSPYLLPLTIVIRSVSRTSNVQLRPKSAHGCMVCNPHEQRHKTWSAQEVALSALAGSATQGPYVAVAGAHDLATNNKHSQG</sequence>